<feature type="active site" evidence="12">
    <location>
        <position position="516"/>
    </location>
</feature>
<feature type="active site" evidence="12">
    <location>
        <position position="518"/>
    </location>
</feature>
<evidence type="ECO:0000256" key="10">
    <source>
        <dbReference type="ARBA" id="ARBA00047781"/>
    </source>
</evidence>
<dbReference type="GO" id="GO:0046872">
    <property type="term" value="F:metal ion binding"/>
    <property type="evidence" value="ECO:0007669"/>
    <property type="project" value="UniProtKB-KW"/>
</dbReference>
<evidence type="ECO:0000313" key="16">
    <source>
        <dbReference type="Proteomes" id="UP000218272"/>
    </source>
</evidence>
<evidence type="ECO:0000259" key="13">
    <source>
        <dbReference type="Pfam" id="PF00117"/>
    </source>
</evidence>
<evidence type="ECO:0000256" key="4">
    <source>
        <dbReference type="ARBA" id="ARBA00022723"/>
    </source>
</evidence>
<dbReference type="GO" id="GO:0042802">
    <property type="term" value="F:identical protein binding"/>
    <property type="evidence" value="ECO:0007669"/>
    <property type="project" value="TreeGrafter"/>
</dbReference>
<comment type="catalytic activity">
    <reaction evidence="12">
        <text>UTP + NH4(+) + ATP = CTP + ADP + phosphate + 2 H(+)</text>
        <dbReference type="Rhea" id="RHEA:16597"/>
        <dbReference type="ChEBI" id="CHEBI:15378"/>
        <dbReference type="ChEBI" id="CHEBI:28938"/>
        <dbReference type="ChEBI" id="CHEBI:30616"/>
        <dbReference type="ChEBI" id="CHEBI:37563"/>
        <dbReference type="ChEBI" id="CHEBI:43474"/>
        <dbReference type="ChEBI" id="CHEBI:46398"/>
        <dbReference type="ChEBI" id="CHEBI:456216"/>
    </reaction>
</comment>
<comment type="catalytic activity">
    <reaction evidence="12">
        <text>L-glutamine + H2O = L-glutamate + NH4(+)</text>
        <dbReference type="Rhea" id="RHEA:15889"/>
        <dbReference type="ChEBI" id="CHEBI:15377"/>
        <dbReference type="ChEBI" id="CHEBI:28938"/>
        <dbReference type="ChEBI" id="CHEBI:29985"/>
        <dbReference type="ChEBI" id="CHEBI:58359"/>
    </reaction>
</comment>
<dbReference type="Pfam" id="PF00117">
    <property type="entry name" value="GATase"/>
    <property type="match status" value="1"/>
</dbReference>
<feature type="binding site" evidence="12">
    <location>
        <begin position="146"/>
        <end position="148"/>
    </location>
    <ligand>
        <name>CTP</name>
        <dbReference type="ChEBI" id="CHEBI:37563"/>
        <note>allosteric inhibitor</note>
    </ligand>
</feature>
<name>A0A1E1F5T2_9SPHN</name>
<dbReference type="GO" id="GO:0005524">
    <property type="term" value="F:ATP binding"/>
    <property type="evidence" value="ECO:0007669"/>
    <property type="project" value="UniProtKB-KW"/>
</dbReference>
<dbReference type="InterPro" id="IPR017926">
    <property type="entry name" value="GATASE"/>
</dbReference>
<feature type="binding site" evidence="12">
    <location>
        <position position="139"/>
    </location>
    <ligand>
        <name>Mg(2+)</name>
        <dbReference type="ChEBI" id="CHEBI:18420"/>
    </ligand>
</feature>
<keyword evidence="3 12" id="KW-0436">Ligase</keyword>
<evidence type="ECO:0000256" key="2">
    <source>
        <dbReference type="ARBA" id="ARBA00007533"/>
    </source>
</evidence>
<feature type="binding site" evidence="12">
    <location>
        <position position="406"/>
    </location>
    <ligand>
        <name>L-glutamine</name>
        <dbReference type="ChEBI" id="CHEBI:58359"/>
    </ligand>
</feature>
<evidence type="ECO:0000256" key="5">
    <source>
        <dbReference type="ARBA" id="ARBA00022741"/>
    </source>
</evidence>
<comment type="miscellaneous">
    <text evidence="12">CTPSs have evolved a hybrid strategy for distinguishing between UTP and CTP. The overlapping regions of the product feedback inhibitory and substrate sites recognize a common feature in both compounds, the triphosphate moiety. To differentiate isosteric substrate and product pyrimidine rings, an additional pocket far from the expected kinase/ligase catalytic site, specifically recognizes the cytosine and ribose portions of the product inhibitor.</text>
</comment>
<keyword evidence="7 12" id="KW-0460">Magnesium</keyword>
<comment type="pathway">
    <text evidence="1 12">Pyrimidine metabolism; CTP biosynthesis via de novo pathway; CTP from UDP: step 2/2.</text>
</comment>
<evidence type="ECO:0000256" key="12">
    <source>
        <dbReference type="HAMAP-Rule" id="MF_01227"/>
    </source>
</evidence>
<keyword evidence="9 12" id="KW-0665">Pyrimidine biosynthesis</keyword>
<dbReference type="InterPro" id="IPR004468">
    <property type="entry name" value="CTP_synthase"/>
</dbReference>
<evidence type="ECO:0000259" key="14">
    <source>
        <dbReference type="Pfam" id="PF06418"/>
    </source>
</evidence>
<dbReference type="RefSeq" id="WP_066519416.1">
    <property type="nucleotide sequence ID" value="NZ_AP017655.1"/>
</dbReference>
<dbReference type="PANTHER" id="PTHR11550:SF0">
    <property type="entry name" value="CTP SYNTHASE-RELATED"/>
    <property type="match status" value="1"/>
</dbReference>
<comment type="subunit">
    <text evidence="12">Homotetramer.</text>
</comment>
<dbReference type="InterPro" id="IPR027417">
    <property type="entry name" value="P-loop_NTPase"/>
</dbReference>
<feature type="binding site" evidence="12">
    <location>
        <begin position="383"/>
        <end position="386"/>
    </location>
    <ligand>
        <name>L-glutamine</name>
        <dbReference type="ChEBI" id="CHEBI:58359"/>
    </ligand>
</feature>
<dbReference type="SUPFAM" id="SSF52317">
    <property type="entry name" value="Class I glutamine amidotransferase-like"/>
    <property type="match status" value="1"/>
</dbReference>
<feature type="binding site" evidence="12">
    <location>
        <begin position="186"/>
        <end position="191"/>
    </location>
    <ligand>
        <name>CTP</name>
        <dbReference type="ChEBI" id="CHEBI:37563"/>
        <note>allosteric inhibitor</note>
    </ligand>
</feature>
<dbReference type="InterPro" id="IPR033828">
    <property type="entry name" value="GATase1_CTP_Synthase"/>
</dbReference>
<dbReference type="GO" id="GO:0097268">
    <property type="term" value="C:cytoophidium"/>
    <property type="evidence" value="ECO:0007669"/>
    <property type="project" value="UniProtKB-ARBA"/>
</dbReference>
<dbReference type="InterPro" id="IPR017456">
    <property type="entry name" value="CTP_synthase_N"/>
</dbReference>
<feature type="binding site" evidence="12">
    <location>
        <position position="222"/>
    </location>
    <ligand>
        <name>UTP</name>
        <dbReference type="ChEBI" id="CHEBI:46398"/>
    </ligand>
</feature>
<dbReference type="UniPathway" id="UPA00159">
    <property type="reaction ID" value="UER00277"/>
</dbReference>
<dbReference type="HAMAP" id="MF_01227">
    <property type="entry name" value="PyrG"/>
    <property type="match status" value="1"/>
</dbReference>
<dbReference type="PROSITE" id="PS51273">
    <property type="entry name" value="GATASE_TYPE_1"/>
    <property type="match status" value="1"/>
</dbReference>
<dbReference type="GO" id="GO:0019856">
    <property type="term" value="P:pyrimidine nucleobase biosynthetic process"/>
    <property type="evidence" value="ECO:0007669"/>
    <property type="project" value="TreeGrafter"/>
</dbReference>
<dbReference type="Proteomes" id="UP000218272">
    <property type="component" value="Chromosome SCLO_1"/>
</dbReference>
<feature type="binding site" evidence="12">
    <location>
        <position position="54"/>
    </location>
    <ligand>
        <name>L-glutamine</name>
        <dbReference type="ChEBI" id="CHEBI:58359"/>
    </ligand>
</feature>
<comment type="caution">
    <text evidence="12">Lacks conserved residue(s) required for the propagation of feature annotation.</text>
</comment>
<dbReference type="PANTHER" id="PTHR11550">
    <property type="entry name" value="CTP SYNTHASE"/>
    <property type="match status" value="1"/>
</dbReference>
<dbReference type="CDD" id="cd03113">
    <property type="entry name" value="CTPS_N"/>
    <property type="match status" value="1"/>
</dbReference>
<dbReference type="KEGG" id="sclo:SCLO_1028340"/>
<dbReference type="FunFam" id="3.40.50.300:FF:000009">
    <property type="entry name" value="CTP synthase"/>
    <property type="match status" value="1"/>
</dbReference>
<keyword evidence="5 12" id="KW-0547">Nucleotide-binding</keyword>
<feature type="active site" description="Nucleophile; for glutamine hydrolysis" evidence="12">
    <location>
        <position position="382"/>
    </location>
</feature>
<dbReference type="NCBIfam" id="TIGR00337">
    <property type="entry name" value="PyrG"/>
    <property type="match status" value="1"/>
</dbReference>
<feature type="binding site" evidence="12">
    <location>
        <begin position="186"/>
        <end position="191"/>
    </location>
    <ligand>
        <name>UTP</name>
        <dbReference type="ChEBI" id="CHEBI:46398"/>
    </ligand>
</feature>
<evidence type="ECO:0000256" key="8">
    <source>
        <dbReference type="ARBA" id="ARBA00022962"/>
    </source>
</evidence>
<feature type="region of interest" description="Amidoligase domain" evidence="12">
    <location>
        <begin position="1"/>
        <end position="265"/>
    </location>
</feature>
<protein>
    <recommendedName>
        <fullName evidence="12">CTP synthase</fullName>
        <ecNumber evidence="12">6.3.4.2</ecNumber>
    </recommendedName>
    <alternativeName>
        <fullName evidence="12">Cytidine 5'-triphosphate synthase</fullName>
    </alternativeName>
    <alternativeName>
        <fullName evidence="12">Cytidine triphosphate synthetase</fullName>
        <shortName evidence="12">CTP synthetase</shortName>
        <shortName evidence="12">CTPS</shortName>
    </alternativeName>
    <alternativeName>
        <fullName evidence="12">UTP--ammonia ligase</fullName>
    </alternativeName>
</protein>
<evidence type="ECO:0000256" key="1">
    <source>
        <dbReference type="ARBA" id="ARBA00005171"/>
    </source>
</evidence>
<keyword evidence="4 12" id="KW-0479">Metal-binding</keyword>
<dbReference type="SUPFAM" id="SSF52540">
    <property type="entry name" value="P-loop containing nucleoside triphosphate hydrolases"/>
    <property type="match status" value="1"/>
</dbReference>
<proteinExistence type="inferred from homology"/>
<dbReference type="AlphaFoldDB" id="A0A1E1F5T2"/>
<feature type="binding site" evidence="12">
    <location>
        <position position="222"/>
    </location>
    <ligand>
        <name>CTP</name>
        <dbReference type="ChEBI" id="CHEBI:37563"/>
        <note>allosteric inhibitor</note>
    </ligand>
</feature>
<organism evidence="15 16">
    <name type="scientific">Sphingobium cloacae</name>
    <dbReference type="NCBI Taxonomy" id="120107"/>
    <lineage>
        <taxon>Bacteria</taxon>
        <taxon>Pseudomonadati</taxon>
        <taxon>Pseudomonadota</taxon>
        <taxon>Alphaproteobacteria</taxon>
        <taxon>Sphingomonadales</taxon>
        <taxon>Sphingomonadaceae</taxon>
        <taxon>Sphingobium</taxon>
    </lineage>
</organism>
<accession>A0A1E1F5T2</accession>
<comment type="catalytic activity">
    <reaction evidence="10 12">
        <text>UTP + L-glutamine + ATP + H2O = CTP + L-glutamate + ADP + phosphate + 2 H(+)</text>
        <dbReference type="Rhea" id="RHEA:26426"/>
        <dbReference type="ChEBI" id="CHEBI:15377"/>
        <dbReference type="ChEBI" id="CHEBI:15378"/>
        <dbReference type="ChEBI" id="CHEBI:29985"/>
        <dbReference type="ChEBI" id="CHEBI:30616"/>
        <dbReference type="ChEBI" id="CHEBI:37563"/>
        <dbReference type="ChEBI" id="CHEBI:43474"/>
        <dbReference type="ChEBI" id="CHEBI:46398"/>
        <dbReference type="ChEBI" id="CHEBI:58359"/>
        <dbReference type="ChEBI" id="CHEBI:456216"/>
        <dbReference type="EC" id="6.3.4.2"/>
    </reaction>
</comment>
<feature type="domain" description="Glutamine amidotransferase" evidence="13">
    <location>
        <begin position="302"/>
        <end position="535"/>
    </location>
</feature>
<comment type="similarity">
    <text evidence="2 12">Belongs to the CTP synthase family.</text>
</comment>
<feature type="binding site" evidence="12">
    <location>
        <position position="355"/>
    </location>
    <ligand>
        <name>L-glutamine</name>
        <dbReference type="ChEBI" id="CHEBI:58359"/>
    </ligand>
</feature>
<dbReference type="GO" id="GO:0003883">
    <property type="term" value="F:CTP synthase activity"/>
    <property type="evidence" value="ECO:0007669"/>
    <property type="project" value="UniProtKB-UniRule"/>
</dbReference>
<sequence>MARYIFITGGVVSSLGKGLMAASLAALLQARGFRVRIRKFDPYLNVDPGTMSPYQHGEVYVTDDGAETDLDLGHYERFTGVSARQSDNVTQGRVYQTIIARERRGDYLGATVQVIPHVTDEIKAFATADIEDLDFVLCEIGGTVGDIESLPFMEAIRQLHNDLGRGQSIFVHVTLVPYIAAAGELKTKPTQHSVRELTSLGIQPDILLCRCEQPLPDSERKKIALFCNVRPEAVIPALDASSIYAVPTQYHAEGLDEEVLRAFGIDGAPQPALERWHDIMDRQQNPEGEVTIGVVGKYVGLPDAYKSLHEALHHGGLANRVKVNIKWLDAELFEEEGADIAARLEPMHGILVPGGFGVRGSEGKIASVKFARERGVPFFGICLGMQMACIEGARNTAGIEKASTTEFGETSEPVVGLITEWMSKEGLQKRTAETDLGGTMRLGAYPAKLTGNSVVAGIYNATDISERHRHRYEVNAGYREPLEKGGLIFSGMSPDGTLPEIVERPDHPWFVGVQFHPELKSKPFDPHPLFAGFIAAAVKQSRLV</sequence>
<dbReference type="NCBIfam" id="NF003792">
    <property type="entry name" value="PRK05380.1"/>
    <property type="match status" value="1"/>
</dbReference>
<dbReference type="Gene3D" id="3.40.50.880">
    <property type="match status" value="1"/>
</dbReference>
<evidence type="ECO:0000256" key="6">
    <source>
        <dbReference type="ARBA" id="ARBA00022840"/>
    </source>
</evidence>
<evidence type="ECO:0000256" key="7">
    <source>
        <dbReference type="ARBA" id="ARBA00022842"/>
    </source>
</evidence>
<dbReference type="GO" id="GO:0044210">
    <property type="term" value="P:'de novo' CTP biosynthetic process"/>
    <property type="evidence" value="ECO:0007669"/>
    <property type="project" value="UniProtKB-UniRule"/>
</dbReference>
<dbReference type="CDD" id="cd01746">
    <property type="entry name" value="GATase1_CTP_Synthase"/>
    <property type="match status" value="1"/>
</dbReference>
<dbReference type="GO" id="GO:0004359">
    <property type="term" value="F:glutaminase activity"/>
    <property type="evidence" value="ECO:0007669"/>
    <property type="project" value="RHEA"/>
</dbReference>
<feature type="domain" description="CTP synthase N-terminal" evidence="14">
    <location>
        <begin position="3"/>
        <end position="264"/>
    </location>
</feature>
<evidence type="ECO:0000313" key="15">
    <source>
        <dbReference type="EMBL" id="BAV65874.1"/>
    </source>
</evidence>
<dbReference type="EMBL" id="AP017655">
    <property type="protein sequence ID" value="BAV65874.1"/>
    <property type="molecule type" value="Genomic_DNA"/>
</dbReference>
<gene>
    <name evidence="12" type="primary">pyrG</name>
    <name evidence="15" type="ORF">SCLO_1028340</name>
</gene>
<feature type="binding site" evidence="12">
    <location>
        <position position="13"/>
    </location>
    <ligand>
        <name>UTP</name>
        <dbReference type="ChEBI" id="CHEBI:46398"/>
    </ligand>
</feature>
<dbReference type="FunFam" id="3.40.50.880:FF:000002">
    <property type="entry name" value="CTP synthase"/>
    <property type="match status" value="1"/>
</dbReference>
<keyword evidence="8 12" id="KW-0315">Glutamine amidotransferase</keyword>
<comment type="function">
    <text evidence="11 12">Catalyzes the ATP-dependent amination of UTP to CTP with either L-glutamine or ammonia as the source of nitrogen. Regulates intracellular CTP levels through interactions with the four ribonucleotide triphosphates.</text>
</comment>
<dbReference type="InterPro" id="IPR029062">
    <property type="entry name" value="Class_I_gatase-like"/>
</dbReference>
<keyword evidence="16" id="KW-1185">Reference proteome</keyword>
<dbReference type="Pfam" id="PF06418">
    <property type="entry name" value="CTP_synth_N"/>
    <property type="match status" value="1"/>
</dbReference>
<feature type="binding site" evidence="12">
    <location>
        <position position="71"/>
    </location>
    <ligand>
        <name>ATP</name>
        <dbReference type="ChEBI" id="CHEBI:30616"/>
    </ligand>
</feature>
<feature type="binding site" evidence="12">
    <location>
        <begin position="14"/>
        <end position="19"/>
    </location>
    <ligand>
        <name>ATP</name>
        <dbReference type="ChEBI" id="CHEBI:30616"/>
    </ligand>
</feature>
<feature type="binding site" evidence="12">
    <location>
        <position position="71"/>
    </location>
    <ligand>
        <name>Mg(2+)</name>
        <dbReference type="ChEBI" id="CHEBI:18420"/>
    </ligand>
</feature>
<dbReference type="EC" id="6.3.4.2" evidence="12"/>
<dbReference type="Gene3D" id="3.40.50.300">
    <property type="entry name" value="P-loop containing nucleotide triphosphate hydrolases"/>
    <property type="match status" value="1"/>
</dbReference>
<evidence type="ECO:0000256" key="3">
    <source>
        <dbReference type="ARBA" id="ARBA00022598"/>
    </source>
</evidence>
<dbReference type="GO" id="GO:0005829">
    <property type="term" value="C:cytosol"/>
    <property type="evidence" value="ECO:0007669"/>
    <property type="project" value="TreeGrafter"/>
</dbReference>
<feature type="binding site" evidence="12">
    <location>
        <position position="471"/>
    </location>
    <ligand>
        <name>L-glutamine</name>
        <dbReference type="ChEBI" id="CHEBI:58359"/>
    </ligand>
</feature>
<feature type="binding site" evidence="12">
    <location>
        <position position="13"/>
    </location>
    <ligand>
        <name>CTP</name>
        <dbReference type="ChEBI" id="CHEBI:37563"/>
        <note>allosteric inhibitor</note>
    </ligand>
</feature>
<evidence type="ECO:0000256" key="9">
    <source>
        <dbReference type="ARBA" id="ARBA00022975"/>
    </source>
</evidence>
<reference evidence="15 16" key="1">
    <citation type="submission" date="2016-10" db="EMBL/GenBank/DDBJ databases">
        <title>Complete Genome Sequence of the Nonylphenol-Degrading Bacterium Sphingobium cloacae JCM 10874T.</title>
        <authorList>
            <person name="Ootsuka M."/>
            <person name="Nishizawa T."/>
            <person name="Ohta H."/>
        </authorList>
    </citation>
    <scope>NUCLEOTIDE SEQUENCE [LARGE SCALE GENOMIC DNA]</scope>
    <source>
        <strain evidence="15 16">JCM 10874</strain>
    </source>
</reference>
<comment type="activity regulation">
    <text evidence="12">Allosterically activated by GTP, when glutamine is the substrate; GTP has no effect on the reaction when ammonia is the substrate. The allosteric effector GTP functions by stabilizing the protein conformation that binds the tetrahedral intermediate(s) formed during glutamine hydrolysis. Inhibited by the product CTP, via allosteric rather than competitive inhibition.</text>
</comment>
<keyword evidence="6 12" id="KW-0067">ATP-binding</keyword>
<feature type="binding site" evidence="12">
    <location>
        <position position="240"/>
    </location>
    <ligand>
        <name>ATP</name>
        <dbReference type="ChEBI" id="CHEBI:30616"/>
    </ligand>
</feature>
<dbReference type="OrthoDB" id="9801107at2"/>
<evidence type="ECO:0000256" key="11">
    <source>
        <dbReference type="ARBA" id="ARBA00059148"/>
    </source>
</evidence>